<keyword evidence="5" id="KW-1185">Reference proteome</keyword>
<dbReference type="RefSeq" id="WP_246347657.1">
    <property type="nucleotide sequence ID" value="NZ_JACHOR010000001.1"/>
</dbReference>
<dbReference type="EC" id="2.5.1.3" evidence="4"/>
<protein>
    <submittedName>
        <fullName evidence="4">Thiamine-phosphate pyrophosphorylase</fullName>
        <ecNumber evidence="4">2.5.1.3</ecNumber>
    </submittedName>
</protein>
<comment type="caution">
    <text evidence="4">The sequence shown here is derived from an EMBL/GenBank/DDBJ whole genome shotgun (WGS) entry which is preliminary data.</text>
</comment>
<comment type="pathway">
    <text evidence="1">Cofactor biosynthesis; thiamine diphosphate biosynthesis.</text>
</comment>
<reference evidence="4 5" key="1">
    <citation type="submission" date="2020-08" db="EMBL/GenBank/DDBJ databases">
        <title>Genomic Encyclopedia of Type Strains, Phase IV (KMG-IV): sequencing the most valuable type-strain genomes for metagenomic binning, comparative biology and taxonomic classification.</title>
        <authorList>
            <person name="Goeker M."/>
        </authorList>
    </citation>
    <scope>NUCLEOTIDE SEQUENCE [LARGE SCALE GENOMIC DNA]</scope>
    <source>
        <strain evidence="4 5">DSM 4737</strain>
    </source>
</reference>
<dbReference type="PANTHER" id="PTHR20857:SF15">
    <property type="entry name" value="THIAMINE-PHOSPHATE SYNTHASE"/>
    <property type="match status" value="1"/>
</dbReference>
<keyword evidence="4" id="KW-0808">Transferase</keyword>
<dbReference type="SUPFAM" id="SSF51391">
    <property type="entry name" value="Thiamin phosphate synthase"/>
    <property type="match status" value="1"/>
</dbReference>
<evidence type="ECO:0000313" key="5">
    <source>
        <dbReference type="Proteomes" id="UP000545037"/>
    </source>
</evidence>
<accession>A0A7W9CGW4</accession>
<gene>
    <name evidence="4" type="ORF">GGR13_000853</name>
</gene>
<dbReference type="CDD" id="cd00564">
    <property type="entry name" value="TMP_TenI"/>
    <property type="match status" value="1"/>
</dbReference>
<dbReference type="EMBL" id="JACHOR010000001">
    <property type="protein sequence ID" value="MBB5745281.1"/>
    <property type="molecule type" value="Genomic_DNA"/>
</dbReference>
<dbReference type="Proteomes" id="UP000545037">
    <property type="component" value="Unassembled WGS sequence"/>
</dbReference>
<keyword evidence="2" id="KW-0784">Thiamine biosynthesis</keyword>
<evidence type="ECO:0000256" key="1">
    <source>
        <dbReference type="ARBA" id="ARBA00004948"/>
    </source>
</evidence>
<evidence type="ECO:0000256" key="2">
    <source>
        <dbReference type="ARBA" id="ARBA00022977"/>
    </source>
</evidence>
<proteinExistence type="predicted"/>
<dbReference type="GO" id="GO:0004789">
    <property type="term" value="F:thiamine-phosphate diphosphorylase activity"/>
    <property type="evidence" value="ECO:0007669"/>
    <property type="project" value="UniProtKB-EC"/>
</dbReference>
<dbReference type="InterPro" id="IPR022998">
    <property type="entry name" value="ThiamineP_synth_TenI"/>
</dbReference>
<dbReference type="Gene3D" id="3.20.20.70">
    <property type="entry name" value="Aldolase class I"/>
    <property type="match status" value="1"/>
</dbReference>
<dbReference type="PANTHER" id="PTHR20857">
    <property type="entry name" value="THIAMINE-PHOSPHATE PYROPHOSPHORYLASE"/>
    <property type="match status" value="1"/>
</dbReference>
<organism evidence="4 5">
    <name type="scientific">Brevundimonas variabilis</name>
    <dbReference type="NCBI Taxonomy" id="74312"/>
    <lineage>
        <taxon>Bacteria</taxon>
        <taxon>Pseudomonadati</taxon>
        <taxon>Pseudomonadota</taxon>
        <taxon>Alphaproteobacteria</taxon>
        <taxon>Caulobacterales</taxon>
        <taxon>Caulobacteraceae</taxon>
        <taxon>Brevundimonas</taxon>
    </lineage>
</organism>
<name>A0A7W9CGW4_9CAUL</name>
<evidence type="ECO:0000313" key="4">
    <source>
        <dbReference type="EMBL" id="MBB5745281.1"/>
    </source>
</evidence>
<dbReference type="InterPro" id="IPR013785">
    <property type="entry name" value="Aldolase_TIM"/>
</dbReference>
<dbReference type="AlphaFoldDB" id="A0A7W9CGW4"/>
<dbReference type="Pfam" id="PF02581">
    <property type="entry name" value="TMP-TENI"/>
    <property type="match status" value="1"/>
</dbReference>
<dbReference type="GO" id="GO:0005737">
    <property type="term" value="C:cytoplasm"/>
    <property type="evidence" value="ECO:0007669"/>
    <property type="project" value="TreeGrafter"/>
</dbReference>
<dbReference type="GO" id="GO:0009228">
    <property type="term" value="P:thiamine biosynthetic process"/>
    <property type="evidence" value="ECO:0007669"/>
    <property type="project" value="UniProtKB-KW"/>
</dbReference>
<evidence type="ECO:0000259" key="3">
    <source>
        <dbReference type="Pfam" id="PF02581"/>
    </source>
</evidence>
<sequence>MILSSDARRLWNAARQMKAHALSRAALDVRASGAWRKAALPPLLLFTDSERLSRPWEVASCLPAGAGLVYRAFGAPESFEVASRLRAITRERGVVLLIGQDADLADGVGADGVHLPERALSAAYALGGRRPDWLITGAAHSLEAAATARDLDAVVLSPIFQAGGASATKPPLGLQRLVEACRLSAAPVYALGGIDADAGESLIDSGACGMAGIGAFARAFSPNPVRI</sequence>
<dbReference type="InterPro" id="IPR036206">
    <property type="entry name" value="ThiamineP_synth_sf"/>
</dbReference>
<feature type="domain" description="Thiamine phosphate synthase/TenI" evidence="3">
    <location>
        <begin position="71"/>
        <end position="215"/>
    </location>
</feature>